<keyword evidence="2" id="KW-1185">Reference proteome</keyword>
<dbReference type="AlphaFoldDB" id="A0A2T4AUW9"/>
<accession>A0A2T4AUW9</accession>
<reference evidence="1 2" key="1">
    <citation type="submission" date="2016-07" db="EMBL/GenBank/DDBJ databases">
        <title>Multiple horizontal gene transfer events from other fungi enriched the ability of initially mycotrophic Trichoderma (Ascomycota) to feed on dead plant biomass.</title>
        <authorList>
            <consortium name="DOE Joint Genome Institute"/>
            <person name="Aerts A."/>
            <person name="Atanasova L."/>
            <person name="Chenthamara K."/>
            <person name="Zhang J."/>
            <person name="Grujic M."/>
            <person name="Henrissat B."/>
            <person name="Kuo A."/>
            <person name="Salamov A."/>
            <person name="Lipzen A."/>
            <person name="Labutti K."/>
            <person name="Barry K."/>
            <person name="Miao Y."/>
            <person name="Rahimi M.J."/>
            <person name="Shen Q."/>
            <person name="Grigoriev I.V."/>
            <person name="Kubicek C.P."/>
            <person name="Druzhinina I.S."/>
        </authorList>
    </citation>
    <scope>NUCLEOTIDE SEQUENCE [LARGE SCALE GENOMIC DNA]</scope>
    <source>
        <strain evidence="1 2">CBS 226.95</strain>
    </source>
</reference>
<protein>
    <submittedName>
        <fullName evidence="1">Uncharacterized protein</fullName>
    </submittedName>
</protein>
<dbReference type="RefSeq" id="XP_024780543.1">
    <property type="nucleotide sequence ID" value="XM_024913297.1"/>
</dbReference>
<proteinExistence type="predicted"/>
<evidence type="ECO:0000313" key="1">
    <source>
        <dbReference type="EMBL" id="PTB60866.1"/>
    </source>
</evidence>
<evidence type="ECO:0000313" key="2">
    <source>
        <dbReference type="Proteomes" id="UP000241690"/>
    </source>
</evidence>
<dbReference type="GeneID" id="36621858"/>
<dbReference type="EMBL" id="KZ679675">
    <property type="protein sequence ID" value="PTB60866.1"/>
    <property type="molecule type" value="Genomic_DNA"/>
</dbReference>
<sequence>MTPRKACGLGAKAKIAGLVGRWQRGRGLMDSCWYGWIFWEEARANRRAFWDQHRGYEIPELMGTTVRVHTSRWYVAGMMLSLLYCTYGFKDQNQMIFDGQGRSEP</sequence>
<gene>
    <name evidence="1" type="ORF">M431DRAFT_198725</name>
</gene>
<name>A0A2T4AUW9_TRIHA</name>
<dbReference type="Proteomes" id="UP000241690">
    <property type="component" value="Unassembled WGS sequence"/>
</dbReference>
<organism evidence="1 2">
    <name type="scientific">Trichoderma harzianum CBS 226.95</name>
    <dbReference type="NCBI Taxonomy" id="983964"/>
    <lineage>
        <taxon>Eukaryota</taxon>
        <taxon>Fungi</taxon>
        <taxon>Dikarya</taxon>
        <taxon>Ascomycota</taxon>
        <taxon>Pezizomycotina</taxon>
        <taxon>Sordariomycetes</taxon>
        <taxon>Hypocreomycetidae</taxon>
        <taxon>Hypocreales</taxon>
        <taxon>Hypocreaceae</taxon>
        <taxon>Trichoderma</taxon>
    </lineage>
</organism>